<reference evidence="1 2" key="1">
    <citation type="submission" date="2016-10" db="EMBL/GenBank/DDBJ databases">
        <authorList>
            <person name="de Groot N.N."/>
        </authorList>
    </citation>
    <scope>NUCLEOTIDE SEQUENCE [LARGE SCALE GENOMIC DNA]</scope>
    <source>
        <strain evidence="1 2">CPCC 201354</strain>
    </source>
</reference>
<dbReference type="Proteomes" id="UP000198923">
    <property type="component" value="Unassembled WGS sequence"/>
</dbReference>
<gene>
    <name evidence="1" type="ORF">SAMN05421505_12248</name>
</gene>
<name>A0A1G8F4F2_9ACTN</name>
<keyword evidence="2" id="KW-1185">Reference proteome</keyword>
<dbReference type="EMBL" id="FNCN01000022">
    <property type="protein sequence ID" value="SDH77010.1"/>
    <property type="molecule type" value="Genomic_DNA"/>
</dbReference>
<sequence length="37" mass="4134">MSAYRLLASAEKHRLNRAAKSTQLRTSATFLGKNVNK</sequence>
<protein>
    <submittedName>
        <fullName evidence="1">Uncharacterized protein</fullName>
    </submittedName>
</protein>
<organism evidence="1 2">
    <name type="scientific">Sinosporangium album</name>
    <dbReference type="NCBI Taxonomy" id="504805"/>
    <lineage>
        <taxon>Bacteria</taxon>
        <taxon>Bacillati</taxon>
        <taxon>Actinomycetota</taxon>
        <taxon>Actinomycetes</taxon>
        <taxon>Streptosporangiales</taxon>
        <taxon>Streptosporangiaceae</taxon>
        <taxon>Sinosporangium</taxon>
    </lineage>
</organism>
<evidence type="ECO:0000313" key="1">
    <source>
        <dbReference type="EMBL" id="SDH77010.1"/>
    </source>
</evidence>
<proteinExistence type="predicted"/>
<accession>A0A1G8F4F2</accession>
<dbReference type="AlphaFoldDB" id="A0A1G8F4F2"/>
<evidence type="ECO:0000313" key="2">
    <source>
        <dbReference type="Proteomes" id="UP000198923"/>
    </source>
</evidence>